<protein>
    <submittedName>
        <fullName evidence="3">Uncharacterized protein</fullName>
    </submittedName>
</protein>
<feature type="chain" id="PRO_5047440871" evidence="2">
    <location>
        <begin position="17"/>
        <end position="205"/>
    </location>
</feature>
<evidence type="ECO:0000313" key="4">
    <source>
        <dbReference type="Proteomes" id="UP000774617"/>
    </source>
</evidence>
<proteinExistence type="predicted"/>
<accession>A0ABQ8GHR6</accession>
<dbReference type="Proteomes" id="UP000774617">
    <property type="component" value="Unassembled WGS sequence"/>
</dbReference>
<sequence>MSLYLILPAALPLFHSLLGPSKTKMKWMLSLRIRNRMAHYSLEWRGPGGNLGWRTASLRVDEDAERAAVRSEAAGGELDNGGDVAVAQYVPDATGGEYAWEGQQTTGAGNGRGDARGAGGARMQQLRVEIPGASGAVALSPAWPPRIARRHEPPPLLPVRSTFPFRRRLPSHRSGSVWTPGDTPSGPMSTAAATGEHAGRAHAGS</sequence>
<reference evidence="3 4" key="1">
    <citation type="journal article" date="2021" name="Nat. Commun.">
        <title>Genetic determinants of endophytism in the Arabidopsis root mycobiome.</title>
        <authorList>
            <person name="Mesny F."/>
            <person name="Miyauchi S."/>
            <person name="Thiergart T."/>
            <person name="Pickel B."/>
            <person name="Atanasova L."/>
            <person name="Karlsson M."/>
            <person name="Huettel B."/>
            <person name="Barry K.W."/>
            <person name="Haridas S."/>
            <person name="Chen C."/>
            <person name="Bauer D."/>
            <person name="Andreopoulos W."/>
            <person name="Pangilinan J."/>
            <person name="LaButti K."/>
            <person name="Riley R."/>
            <person name="Lipzen A."/>
            <person name="Clum A."/>
            <person name="Drula E."/>
            <person name="Henrissat B."/>
            <person name="Kohler A."/>
            <person name="Grigoriev I.V."/>
            <person name="Martin F.M."/>
            <person name="Hacquard S."/>
        </authorList>
    </citation>
    <scope>NUCLEOTIDE SEQUENCE [LARGE SCALE GENOMIC DNA]</scope>
    <source>
        <strain evidence="3 4">MPI-SDFR-AT-0080</strain>
    </source>
</reference>
<feature type="region of interest" description="Disordered" evidence="1">
    <location>
        <begin position="167"/>
        <end position="205"/>
    </location>
</feature>
<keyword evidence="4" id="KW-1185">Reference proteome</keyword>
<evidence type="ECO:0000256" key="1">
    <source>
        <dbReference type="SAM" id="MobiDB-lite"/>
    </source>
</evidence>
<name>A0ABQ8GHR6_9PEZI</name>
<dbReference type="EMBL" id="JAGTJR010000008">
    <property type="protein sequence ID" value="KAH7055993.1"/>
    <property type="molecule type" value="Genomic_DNA"/>
</dbReference>
<keyword evidence="2" id="KW-0732">Signal</keyword>
<evidence type="ECO:0000256" key="2">
    <source>
        <dbReference type="SAM" id="SignalP"/>
    </source>
</evidence>
<feature type="signal peptide" evidence="2">
    <location>
        <begin position="1"/>
        <end position="16"/>
    </location>
</feature>
<comment type="caution">
    <text evidence="3">The sequence shown here is derived from an EMBL/GenBank/DDBJ whole genome shotgun (WGS) entry which is preliminary data.</text>
</comment>
<organism evidence="3 4">
    <name type="scientific">Macrophomina phaseolina</name>
    <dbReference type="NCBI Taxonomy" id="35725"/>
    <lineage>
        <taxon>Eukaryota</taxon>
        <taxon>Fungi</taxon>
        <taxon>Dikarya</taxon>
        <taxon>Ascomycota</taxon>
        <taxon>Pezizomycotina</taxon>
        <taxon>Dothideomycetes</taxon>
        <taxon>Dothideomycetes incertae sedis</taxon>
        <taxon>Botryosphaeriales</taxon>
        <taxon>Botryosphaeriaceae</taxon>
        <taxon>Macrophomina</taxon>
    </lineage>
</organism>
<gene>
    <name evidence="3" type="ORF">B0J12DRAFT_697767</name>
</gene>
<evidence type="ECO:0000313" key="3">
    <source>
        <dbReference type="EMBL" id="KAH7055993.1"/>
    </source>
</evidence>